<dbReference type="RefSeq" id="WP_306066153.1">
    <property type="nucleotide sequence ID" value="NZ_JAROCA020000001.1"/>
</dbReference>
<gene>
    <name evidence="3" type="ORF">P5G51_012675</name>
</gene>
<keyword evidence="2" id="KW-0812">Transmembrane</keyword>
<dbReference type="Pfam" id="PF19893">
    <property type="entry name" value="DUF6366"/>
    <property type="match status" value="1"/>
</dbReference>
<protein>
    <submittedName>
        <fullName evidence="3">DUF6366 family protein</fullName>
    </submittedName>
</protein>
<feature type="region of interest" description="Disordered" evidence="1">
    <location>
        <begin position="1"/>
        <end position="30"/>
    </location>
</feature>
<feature type="transmembrane region" description="Helical" evidence="2">
    <location>
        <begin position="50"/>
        <end position="69"/>
    </location>
</feature>
<dbReference type="EMBL" id="JAROCA020000001">
    <property type="protein sequence ID" value="MDY0406130.1"/>
    <property type="molecule type" value="Genomic_DNA"/>
</dbReference>
<evidence type="ECO:0000313" key="4">
    <source>
        <dbReference type="Proteomes" id="UP001228376"/>
    </source>
</evidence>
<evidence type="ECO:0000256" key="1">
    <source>
        <dbReference type="SAM" id="MobiDB-lite"/>
    </source>
</evidence>
<keyword evidence="4" id="KW-1185">Reference proteome</keyword>
<comment type="caution">
    <text evidence="3">The sequence shown here is derived from an EMBL/GenBank/DDBJ whole genome shotgun (WGS) entry which is preliminary data.</text>
</comment>
<sequence>MTDKENPEERRERMRQEELKKNPTGNVKDAFHRTNNGSLVDLVNGLGWKGARILVLILLLIVIICLVFFR</sequence>
<dbReference type="Proteomes" id="UP001228376">
    <property type="component" value="Unassembled WGS sequence"/>
</dbReference>
<proteinExistence type="predicted"/>
<evidence type="ECO:0000256" key="2">
    <source>
        <dbReference type="SAM" id="Phobius"/>
    </source>
</evidence>
<feature type="compositionally biased region" description="Basic and acidic residues" evidence="1">
    <location>
        <begin position="1"/>
        <end position="21"/>
    </location>
</feature>
<dbReference type="InterPro" id="IPR045946">
    <property type="entry name" value="DUF6366"/>
</dbReference>
<reference evidence="3 4" key="1">
    <citation type="submission" date="2023-10" db="EMBL/GenBank/DDBJ databases">
        <title>179-bfca-hs.</title>
        <authorList>
            <person name="Miliotis G."/>
            <person name="Sengupta P."/>
            <person name="Hameed A."/>
            <person name="Chuvochina M."/>
            <person name="Mcdonagh F."/>
            <person name="Simpson A.C."/>
            <person name="Singh N.K."/>
            <person name="Rekha P.D."/>
            <person name="Raman K."/>
            <person name="Hugenholtz P."/>
            <person name="Venkateswaran K."/>
        </authorList>
    </citation>
    <scope>NUCLEOTIDE SEQUENCE [LARGE SCALE GENOMIC DNA]</scope>
    <source>
        <strain evidence="3 4">179-BFC-A-HS</strain>
    </source>
</reference>
<keyword evidence="2" id="KW-1133">Transmembrane helix</keyword>
<name>A0ABU5CIS9_9BACI</name>
<accession>A0ABU5CIS9</accession>
<keyword evidence="2" id="KW-0472">Membrane</keyword>
<evidence type="ECO:0000313" key="3">
    <source>
        <dbReference type="EMBL" id="MDY0406130.1"/>
    </source>
</evidence>
<organism evidence="3 4">
    <name type="scientific">Tigheibacillus jepli</name>
    <dbReference type="NCBI Taxonomy" id="3035914"/>
    <lineage>
        <taxon>Bacteria</taxon>
        <taxon>Bacillati</taxon>
        <taxon>Bacillota</taxon>
        <taxon>Bacilli</taxon>
        <taxon>Bacillales</taxon>
        <taxon>Bacillaceae</taxon>
        <taxon>Tigheibacillus</taxon>
    </lineage>
</organism>